<feature type="transmembrane region" description="Helical" evidence="5">
    <location>
        <begin position="150"/>
        <end position="171"/>
    </location>
</feature>
<dbReference type="PANTHER" id="PTHR43066:SF11">
    <property type="entry name" value="PEPTIDASE S54 RHOMBOID DOMAIN-CONTAINING PROTEIN"/>
    <property type="match status" value="1"/>
</dbReference>
<protein>
    <submittedName>
        <fullName evidence="7">Rhomboid family intramembrane serine protease</fullName>
        <ecNumber evidence="7">3.4.21.-</ecNumber>
    </submittedName>
</protein>
<evidence type="ECO:0000256" key="1">
    <source>
        <dbReference type="ARBA" id="ARBA00004141"/>
    </source>
</evidence>
<evidence type="ECO:0000256" key="5">
    <source>
        <dbReference type="SAM" id="Phobius"/>
    </source>
</evidence>
<keyword evidence="3 5" id="KW-1133">Transmembrane helix</keyword>
<dbReference type="Pfam" id="PF01694">
    <property type="entry name" value="Rhomboid"/>
    <property type="match status" value="1"/>
</dbReference>
<comment type="caution">
    <text evidence="7">The sequence shown here is derived from an EMBL/GenBank/DDBJ whole genome shotgun (WGS) entry which is preliminary data.</text>
</comment>
<dbReference type="SUPFAM" id="SSF144091">
    <property type="entry name" value="Rhomboid-like"/>
    <property type="match status" value="1"/>
</dbReference>
<dbReference type="EC" id="3.4.21.-" evidence="7"/>
<evidence type="ECO:0000256" key="4">
    <source>
        <dbReference type="ARBA" id="ARBA00023136"/>
    </source>
</evidence>
<dbReference type="PANTHER" id="PTHR43066">
    <property type="entry name" value="RHOMBOID-RELATED PROTEIN"/>
    <property type="match status" value="1"/>
</dbReference>
<evidence type="ECO:0000313" key="8">
    <source>
        <dbReference type="Proteomes" id="UP001597557"/>
    </source>
</evidence>
<reference evidence="8" key="1">
    <citation type="journal article" date="2019" name="Int. J. Syst. Evol. Microbiol.">
        <title>The Global Catalogue of Microorganisms (GCM) 10K type strain sequencing project: providing services to taxonomists for standard genome sequencing and annotation.</title>
        <authorList>
            <consortium name="The Broad Institute Genomics Platform"/>
            <consortium name="The Broad Institute Genome Sequencing Center for Infectious Disease"/>
            <person name="Wu L."/>
            <person name="Ma J."/>
        </authorList>
    </citation>
    <scope>NUCLEOTIDE SEQUENCE [LARGE SCALE GENOMIC DNA]</scope>
    <source>
        <strain evidence="8">KCTC 22437</strain>
    </source>
</reference>
<evidence type="ECO:0000256" key="2">
    <source>
        <dbReference type="ARBA" id="ARBA00022692"/>
    </source>
</evidence>
<accession>A0ABW5YCQ5</accession>
<dbReference type="EMBL" id="JBHUPD010000002">
    <property type="protein sequence ID" value="MFD2872597.1"/>
    <property type="molecule type" value="Genomic_DNA"/>
</dbReference>
<dbReference type="GO" id="GO:0006508">
    <property type="term" value="P:proteolysis"/>
    <property type="evidence" value="ECO:0007669"/>
    <property type="project" value="UniProtKB-KW"/>
</dbReference>
<feature type="transmembrane region" description="Helical" evidence="5">
    <location>
        <begin position="191"/>
        <end position="208"/>
    </location>
</feature>
<keyword evidence="7" id="KW-0378">Hydrolase</keyword>
<dbReference type="InterPro" id="IPR035952">
    <property type="entry name" value="Rhomboid-like_sf"/>
</dbReference>
<sequence>MQTPFSNLPPVLKNLLIINILVFCASLFYSHGFSGNTDPVGEHFGAYYFNSPLFKPWQLITYMFVHGGWEHIIFNMFALYSFGAIMEYQMTSPRFLAFYFICGIGGVVLQLAVYAFQVHAITGSLNIVSPELQSSYLQYGQEAGIKLYSIFYSPLVGASAAVCGVLVAFGLIYPNAELMMLFIPVPIKAKYIISVYLLVELFAGFGRFSGDNVAHFAHIGGAILGFIMVKLWKLQGPRNFI</sequence>
<feature type="transmembrane region" description="Helical" evidence="5">
    <location>
        <begin position="95"/>
        <end position="116"/>
    </location>
</feature>
<name>A0ABW5YCQ5_9SPHI</name>
<dbReference type="Proteomes" id="UP001597557">
    <property type="component" value="Unassembled WGS sequence"/>
</dbReference>
<feature type="transmembrane region" description="Helical" evidence="5">
    <location>
        <begin position="12"/>
        <end position="29"/>
    </location>
</feature>
<dbReference type="Gene3D" id="1.20.1540.10">
    <property type="entry name" value="Rhomboid-like"/>
    <property type="match status" value="1"/>
</dbReference>
<feature type="transmembrane region" description="Helical" evidence="5">
    <location>
        <begin position="59"/>
        <end position="83"/>
    </location>
</feature>
<gene>
    <name evidence="7" type="ORF">ACFS5N_08970</name>
</gene>
<evidence type="ECO:0000256" key="3">
    <source>
        <dbReference type="ARBA" id="ARBA00022989"/>
    </source>
</evidence>
<keyword evidence="8" id="KW-1185">Reference proteome</keyword>
<evidence type="ECO:0000259" key="6">
    <source>
        <dbReference type="Pfam" id="PF01694"/>
    </source>
</evidence>
<dbReference type="RefSeq" id="WP_377184439.1">
    <property type="nucleotide sequence ID" value="NZ_JBHUPD010000002.1"/>
</dbReference>
<proteinExistence type="predicted"/>
<keyword evidence="4 5" id="KW-0472">Membrane</keyword>
<evidence type="ECO:0000313" key="7">
    <source>
        <dbReference type="EMBL" id="MFD2872597.1"/>
    </source>
</evidence>
<feature type="transmembrane region" description="Helical" evidence="5">
    <location>
        <begin position="214"/>
        <end position="232"/>
    </location>
</feature>
<organism evidence="7 8">
    <name type="scientific">Mucilaginibacter ximonensis</name>
    <dbReference type="NCBI Taxonomy" id="538021"/>
    <lineage>
        <taxon>Bacteria</taxon>
        <taxon>Pseudomonadati</taxon>
        <taxon>Bacteroidota</taxon>
        <taxon>Sphingobacteriia</taxon>
        <taxon>Sphingobacteriales</taxon>
        <taxon>Sphingobacteriaceae</taxon>
        <taxon>Mucilaginibacter</taxon>
    </lineage>
</organism>
<comment type="subcellular location">
    <subcellularLocation>
        <location evidence="1">Membrane</location>
        <topology evidence="1">Multi-pass membrane protein</topology>
    </subcellularLocation>
</comment>
<feature type="domain" description="Peptidase S54 rhomboid" evidence="6">
    <location>
        <begin position="55"/>
        <end position="229"/>
    </location>
</feature>
<keyword evidence="2 5" id="KW-0812">Transmembrane</keyword>
<keyword evidence="7" id="KW-0645">Protease</keyword>
<dbReference type="GO" id="GO:0008233">
    <property type="term" value="F:peptidase activity"/>
    <property type="evidence" value="ECO:0007669"/>
    <property type="project" value="UniProtKB-KW"/>
</dbReference>
<dbReference type="InterPro" id="IPR022764">
    <property type="entry name" value="Peptidase_S54_rhomboid_dom"/>
</dbReference>